<dbReference type="OrthoDB" id="1055148at2759"/>
<keyword evidence="8" id="KW-0472">Membrane</keyword>
<evidence type="ECO:0000256" key="1">
    <source>
        <dbReference type="ARBA" id="ARBA00001971"/>
    </source>
</evidence>
<dbReference type="GO" id="GO:0004497">
    <property type="term" value="F:monooxygenase activity"/>
    <property type="evidence" value="ECO:0007669"/>
    <property type="project" value="UniProtKB-KW"/>
</dbReference>
<dbReference type="Gene3D" id="1.10.630.10">
    <property type="entry name" value="Cytochrome P450"/>
    <property type="match status" value="1"/>
</dbReference>
<evidence type="ECO:0000313" key="10">
    <source>
        <dbReference type="Proteomes" id="UP000266861"/>
    </source>
</evidence>
<dbReference type="GO" id="GO:0005506">
    <property type="term" value="F:iron ion binding"/>
    <property type="evidence" value="ECO:0007669"/>
    <property type="project" value="InterPro"/>
</dbReference>
<dbReference type="InterPro" id="IPR050529">
    <property type="entry name" value="CYP450_sterol_14alpha_dmase"/>
</dbReference>
<keyword evidence="5 6" id="KW-0408">Iron</keyword>
<keyword evidence="8" id="KW-0812">Transmembrane</keyword>
<keyword evidence="8" id="KW-1133">Transmembrane helix</keyword>
<feature type="transmembrane region" description="Helical" evidence="8">
    <location>
        <begin position="80"/>
        <end position="99"/>
    </location>
</feature>
<dbReference type="SUPFAM" id="SSF48264">
    <property type="entry name" value="Cytochrome P450"/>
    <property type="match status" value="1"/>
</dbReference>
<proteinExistence type="inferred from homology"/>
<dbReference type="AlphaFoldDB" id="A0A397G2I9"/>
<reference evidence="9 10" key="1">
    <citation type="submission" date="2018-08" db="EMBL/GenBank/DDBJ databases">
        <title>Genome and evolution of the arbuscular mycorrhizal fungus Diversispora epigaea (formerly Glomus versiforme) and its bacterial endosymbionts.</title>
        <authorList>
            <person name="Sun X."/>
            <person name="Fei Z."/>
            <person name="Harrison M."/>
        </authorList>
    </citation>
    <scope>NUCLEOTIDE SEQUENCE [LARGE SCALE GENOMIC DNA]</scope>
    <source>
        <strain evidence="9 10">IT104</strain>
    </source>
</reference>
<comment type="caution">
    <text evidence="9">The sequence shown here is derived from an EMBL/GenBank/DDBJ whole genome shotgun (WGS) entry which is preliminary data.</text>
</comment>
<evidence type="ECO:0000313" key="9">
    <source>
        <dbReference type="EMBL" id="RHZ45251.1"/>
    </source>
</evidence>
<protein>
    <recommendedName>
        <fullName evidence="11">Lanosterol 14-alpha demethylase</fullName>
    </recommendedName>
</protein>
<evidence type="ECO:0000256" key="6">
    <source>
        <dbReference type="PIRSR" id="PIRSR602403-1"/>
    </source>
</evidence>
<dbReference type="PANTHER" id="PTHR24304">
    <property type="entry name" value="CYTOCHROME P450 FAMILY 7"/>
    <property type="match status" value="1"/>
</dbReference>
<keyword evidence="4 6" id="KW-0479">Metal-binding</keyword>
<dbReference type="InterPro" id="IPR036396">
    <property type="entry name" value="Cyt_P450_sf"/>
</dbReference>
<dbReference type="Pfam" id="PF00067">
    <property type="entry name" value="p450"/>
    <property type="match status" value="1"/>
</dbReference>
<evidence type="ECO:0000256" key="7">
    <source>
        <dbReference type="RuleBase" id="RU000461"/>
    </source>
</evidence>
<dbReference type="Proteomes" id="UP000266861">
    <property type="component" value="Unassembled WGS sequence"/>
</dbReference>
<evidence type="ECO:0008006" key="11">
    <source>
        <dbReference type="Google" id="ProtNLM"/>
    </source>
</evidence>
<gene>
    <name evidence="9" type="ORF">Glove_682g18</name>
</gene>
<comment type="cofactor">
    <cofactor evidence="1 6">
        <name>heme</name>
        <dbReference type="ChEBI" id="CHEBI:30413"/>
    </cofactor>
</comment>
<dbReference type="PANTHER" id="PTHR24304:SF2">
    <property type="entry name" value="24-HYDROXYCHOLESTEROL 7-ALPHA-HYDROXYLASE"/>
    <property type="match status" value="1"/>
</dbReference>
<dbReference type="STRING" id="1348612.A0A397G2I9"/>
<keyword evidence="10" id="KW-1185">Reference proteome</keyword>
<dbReference type="PROSITE" id="PS00086">
    <property type="entry name" value="CYTOCHROME_P450"/>
    <property type="match status" value="1"/>
</dbReference>
<dbReference type="EMBL" id="PQFF01000551">
    <property type="protein sequence ID" value="RHZ45251.1"/>
    <property type="molecule type" value="Genomic_DNA"/>
</dbReference>
<evidence type="ECO:0000256" key="8">
    <source>
        <dbReference type="SAM" id="Phobius"/>
    </source>
</evidence>
<evidence type="ECO:0000256" key="3">
    <source>
        <dbReference type="ARBA" id="ARBA00022617"/>
    </source>
</evidence>
<dbReference type="InterPro" id="IPR002403">
    <property type="entry name" value="Cyt_P450_E_grp-IV"/>
</dbReference>
<comment type="similarity">
    <text evidence="2 7">Belongs to the cytochrome P450 family.</text>
</comment>
<keyword evidence="7" id="KW-0560">Oxidoreductase</keyword>
<feature type="binding site" description="axial binding residue" evidence="6">
    <location>
        <position position="488"/>
    </location>
    <ligand>
        <name>heme</name>
        <dbReference type="ChEBI" id="CHEBI:30413"/>
    </ligand>
    <ligandPart>
        <name>Fe</name>
        <dbReference type="ChEBI" id="CHEBI:18248"/>
    </ligandPart>
</feature>
<evidence type="ECO:0000256" key="2">
    <source>
        <dbReference type="ARBA" id="ARBA00010617"/>
    </source>
</evidence>
<dbReference type="PRINTS" id="PR00465">
    <property type="entry name" value="EP450IV"/>
</dbReference>
<evidence type="ECO:0000256" key="4">
    <source>
        <dbReference type="ARBA" id="ARBA00022723"/>
    </source>
</evidence>
<evidence type="ECO:0000256" key="5">
    <source>
        <dbReference type="ARBA" id="ARBA00023004"/>
    </source>
</evidence>
<keyword evidence="7" id="KW-0503">Monooxygenase</keyword>
<dbReference type="PRINTS" id="PR00385">
    <property type="entry name" value="P450"/>
</dbReference>
<name>A0A397G2I9_9GLOM</name>
<dbReference type="InterPro" id="IPR001128">
    <property type="entry name" value="Cyt_P450"/>
</dbReference>
<dbReference type="GO" id="GO:0020037">
    <property type="term" value="F:heme binding"/>
    <property type="evidence" value="ECO:0007669"/>
    <property type="project" value="InterPro"/>
</dbReference>
<feature type="transmembrane region" description="Helical" evidence="8">
    <location>
        <begin position="46"/>
        <end position="65"/>
    </location>
</feature>
<sequence length="542" mass="62256">MTTKILFTSVNETYLFPFASKLNVFINQSPILAPYFKNIDISVDTILLICFSLIVASIILLLYALKTILYIRPKPNEPPIIPYWIPLIGSAITMGIDPVKFYRENQKKHGNYFTYILLGRRMVTCLGSEGNNFVFNAKLADASAEDAYRSLTVPVFGEGVVYDVENSVLMEQKKFVKSGLSIKNLRAYVPMIQMETDNYLTRWNKKSGIEDVHNAMAELIIMTASRCLLGEEVRSKLDETFAQIFHDLDGGFKPINFLFDNLPIPSNKLRDEAHIKMRKFFMSIMQARREAGITDRTDVMEYLTTQCHYKNGRKLTDVESSHIMIAILMAGQHTSSTTTAWALLFLSEKPELFEKLRQEQIKVLGSLDVPLNYDALKQLTLHENVVREALRLRPPIIQIMRRVKKDLPIPQTNYVIPKDSFIQCVPTISARSEENFENAEEFNPNRWEVFDQQNKERDDDLIDYGFGQLHMASAKSPYLPFGAGRHRCIGEQFAYVQIKTIIATLVRKFDLELLNGKLPMCDFTTMIVQPKDSSLRYKRTNY</sequence>
<dbReference type="CDD" id="cd11042">
    <property type="entry name" value="CYP51-like"/>
    <property type="match status" value="1"/>
</dbReference>
<dbReference type="GO" id="GO:0016705">
    <property type="term" value="F:oxidoreductase activity, acting on paired donors, with incorporation or reduction of molecular oxygen"/>
    <property type="evidence" value="ECO:0007669"/>
    <property type="project" value="InterPro"/>
</dbReference>
<accession>A0A397G2I9</accession>
<dbReference type="InterPro" id="IPR017972">
    <property type="entry name" value="Cyt_P450_CS"/>
</dbReference>
<keyword evidence="3 6" id="KW-0349">Heme</keyword>
<organism evidence="9 10">
    <name type="scientific">Diversispora epigaea</name>
    <dbReference type="NCBI Taxonomy" id="1348612"/>
    <lineage>
        <taxon>Eukaryota</taxon>
        <taxon>Fungi</taxon>
        <taxon>Fungi incertae sedis</taxon>
        <taxon>Mucoromycota</taxon>
        <taxon>Glomeromycotina</taxon>
        <taxon>Glomeromycetes</taxon>
        <taxon>Diversisporales</taxon>
        <taxon>Diversisporaceae</taxon>
        <taxon>Diversispora</taxon>
    </lineage>
</organism>